<proteinExistence type="predicted"/>
<reference evidence="2" key="1">
    <citation type="submission" date="2021-02" db="EMBL/GenBank/DDBJ databases">
        <authorList>
            <person name="Palmer J.M."/>
        </authorList>
    </citation>
    <scope>NUCLEOTIDE SEQUENCE</scope>
    <source>
        <strain evidence="2">SCRP734</strain>
    </source>
</reference>
<dbReference type="EMBL" id="JAGDFM010000103">
    <property type="protein sequence ID" value="KAG7386291.1"/>
    <property type="molecule type" value="Genomic_DNA"/>
</dbReference>
<evidence type="ECO:0000313" key="3">
    <source>
        <dbReference type="Proteomes" id="UP000694044"/>
    </source>
</evidence>
<dbReference type="Proteomes" id="UP000694044">
    <property type="component" value="Unassembled WGS sequence"/>
</dbReference>
<name>A0A8T1VYP0_9STRA</name>
<evidence type="ECO:0000313" key="2">
    <source>
        <dbReference type="EMBL" id="KAG7386291.1"/>
    </source>
</evidence>
<dbReference type="OrthoDB" id="125075at2759"/>
<gene>
    <name evidence="2" type="ORF">PHYPSEUDO_000419</name>
</gene>
<sequence length="79" mass="8569">MERKPSHVVTDARAWFLPSGGPPEIASGLQNEVAMFRQMCLNLQAEVSLLRSAPAAPDAGSNPQPPQHHHHQRPPPGMS</sequence>
<evidence type="ECO:0000256" key="1">
    <source>
        <dbReference type="SAM" id="MobiDB-lite"/>
    </source>
</evidence>
<feature type="region of interest" description="Disordered" evidence="1">
    <location>
        <begin position="52"/>
        <end position="79"/>
    </location>
</feature>
<organism evidence="2 3">
    <name type="scientific">Phytophthora pseudosyringae</name>
    <dbReference type="NCBI Taxonomy" id="221518"/>
    <lineage>
        <taxon>Eukaryota</taxon>
        <taxon>Sar</taxon>
        <taxon>Stramenopiles</taxon>
        <taxon>Oomycota</taxon>
        <taxon>Peronosporomycetes</taxon>
        <taxon>Peronosporales</taxon>
        <taxon>Peronosporaceae</taxon>
        <taxon>Phytophthora</taxon>
    </lineage>
</organism>
<accession>A0A8T1VYP0</accession>
<dbReference type="AlphaFoldDB" id="A0A8T1VYP0"/>
<keyword evidence="3" id="KW-1185">Reference proteome</keyword>
<protein>
    <submittedName>
        <fullName evidence="2">Uncharacterized protein</fullName>
    </submittedName>
</protein>
<comment type="caution">
    <text evidence="2">The sequence shown here is derived from an EMBL/GenBank/DDBJ whole genome shotgun (WGS) entry which is preliminary data.</text>
</comment>